<feature type="region of interest" description="Disordered" evidence="1">
    <location>
        <begin position="143"/>
        <end position="173"/>
    </location>
</feature>
<organism evidence="2 3">
    <name type="scientific">Roseibium suaedae</name>
    <dbReference type="NCBI Taxonomy" id="735517"/>
    <lineage>
        <taxon>Bacteria</taxon>
        <taxon>Pseudomonadati</taxon>
        <taxon>Pseudomonadota</taxon>
        <taxon>Alphaproteobacteria</taxon>
        <taxon>Hyphomicrobiales</taxon>
        <taxon>Stappiaceae</taxon>
        <taxon>Roseibium</taxon>
    </lineage>
</organism>
<dbReference type="AlphaFoldDB" id="A0A1M7BVU1"/>
<proteinExistence type="predicted"/>
<dbReference type="STRING" id="735517.SAMN05444272_0994"/>
<feature type="compositionally biased region" description="Low complexity" evidence="1">
    <location>
        <begin position="143"/>
        <end position="155"/>
    </location>
</feature>
<accession>A0A1M7BVU1</accession>
<keyword evidence="3" id="KW-1185">Reference proteome</keyword>
<name>A0A1M7BVU1_9HYPH</name>
<feature type="region of interest" description="Disordered" evidence="1">
    <location>
        <begin position="1"/>
        <end position="30"/>
    </location>
</feature>
<dbReference type="Proteomes" id="UP000186002">
    <property type="component" value="Unassembled WGS sequence"/>
</dbReference>
<protein>
    <submittedName>
        <fullName evidence="2">Uncharacterized protein</fullName>
    </submittedName>
</protein>
<gene>
    <name evidence="2" type="ORF">SAMN05444272_0994</name>
</gene>
<evidence type="ECO:0000256" key="1">
    <source>
        <dbReference type="SAM" id="MobiDB-lite"/>
    </source>
</evidence>
<feature type="compositionally biased region" description="Basic and acidic residues" evidence="1">
    <location>
        <begin position="1"/>
        <end position="19"/>
    </location>
</feature>
<dbReference type="EMBL" id="FRBW01000001">
    <property type="protein sequence ID" value="SHL59155.1"/>
    <property type="molecule type" value="Genomic_DNA"/>
</dbReference>
<evidence type="ECO:0000313" key="2">
    <source>
        <dbReference type="EMBL" id="SHL59155.1"/>
    </source>
</evidence>
<evidence type="ECO:0000313" key="3">
    <source>
        <dbReference type="Proteomes" id="UP000186002"/>
    </source>
</evidence>
<sequence length="173" mass="18927">MADLKPTETRRLDQTDLFRPHPTPLPEGRGSCAQASGGFLLLSSLQKNSLGKETLSSNHLSFCLSMTPSRLGKRAGVRGRRTMSKSACNLPKAFAPLCQLALTSPPQGGRRVQVSRFQSDLQALRRRVSRVLSDSPLLLSLSPRLSPPLRGRCPRMGAEGGKTSQHRERRADV</sequence>
<reference evidence="2 3" key="1">
    <citation type="submission" date="2016-11" db="EMBL/GenBank/DDBJ databases">
        <authorList>
            <person name="Jaros S."/>
            <person name="Januszkiewicz K."/>
            <person name="Wedrychowicz H."/>
        </authorList>
    </citation>
    <scope>NUCLEOTIDE SEQUENCE [LARGE SCALE GENOMIC DNA]</scope>
    <source>
        <strain evidence="2 3">DSM 22153</strain>
    </source>
</reference>